<reference evidence="5" key="2">
    <citation type="submission" date="2022-06" db="EMBL/GenBank/DDBJ databases">
        <authorList>
            <person name="Holder M.E."/>
            <person name="Ajami N.J."/>
            <person name="Petrosino J.F."/>
        </authorList>
    </citation>
    <scope>NUCLEOTIDE SEQUENCE</scope>
    <source>
        <strain evidence="5">RMA 8861</strain>
    </source>
</reference>
<dbReference type="AlphaFoldDB" id="A0A9N7PL25"/>
<dbReference type="Pfam" id="PF13439">
    <property type="entry name" value="Glyco_transf_4"/>
    <property type="match status" value="1"/>
</dbReference>
<dbReference type="PANTHER" id="PTHR46401">
    <property type="entry name" value="GLYCOSYLTRANSFERASE WBBK-RELATED"/>
    <property type="match status" value="1"/>
</dbReference>
<organism evidence="4 6">
    <name type="scientific">Clostridium septicum</name>
    <dbReference type="NCBI Taxonomy" id="1504"/>
    <lineage>
        <taxon>Bacteria</taxon>
        <taxon>Bacillati</taxon>
        <taxon>Bacillota</taxon>
        <taxon>Clostridia</taxon>
        <taxon>Eubacteriales</taxon>
        <taxon>Clostridiaceae</taxon>
        <taxon>Clostridium</taxon>
    </lineage>
</organism>
<keyword evidence="7" id="KW-1185">Reference proteome</keyword>
<reference evidence="4 6" key="1">
    <citation type="submission" date="2017-09" db="EMBL/GenBank/DDBJ databases">
        <authorList>
            <person name="Thomas P."/>
            <person name="Seyboldt C."/>
        </authorList>
    </citation>
    <scope>NUCLEOTIDE SEQUENCE [LARGE SCALE GENOMIC DNA]</scope>
    <source>
        <strain evidence="4 6">DSM 7534</strain>
    </source>
</reference>
<sequence>MNRVCILNALQTSLSGGIGRYSYELSKSLYEKEKSNIKIVIREEDRKDFLFAKDEDLIIVKNIKSGIHRNIYEQIILPFKARKINKNAILHYPDSMAPLLALNDVVITVHDLAFKTLKGAFTWKTALWKKIITPLSIIKAKKVVAITEFAKSEIYTHYRNIAKDKVVVVYNGFNNLNVEKNDRTEVIRNEKLKLNIDKPYILTVSTISPRKNIDGLIKAFNIIKDKTECNLIVGGKNGWLYESVYETVENLNLKERVIFTGSVTDYELSQMYKNCALFVYPSFYEGFGLPPLEAMSYNKKCAVSNSTSIPEVVGSAGIYFDPSKVEDIAEKLLLALNRDIDVNLIQSVLNKFSWKKCADGVIKKVYDII</sequence>
<dbReference type="Proteomes" id="UP000280586">
    <property type="component" value="Chromosome"/>
</dbReference>
<keyword evidence="1" id="KW-0808">Transferase</keyword>
<dbReference type="SUPFAM" id="SSF53756">
    <property type="entry name" value="UDP-Glycosyltransferase/glycogen phosphorylase"/>
    <property type="match status" value="1"/>
</dbReference>
<feature type="domain" description="Glycosyltransferase subfamily 4-like N-terminal" evidence="3">
    <location>
        <begin position="16"/>
        <end position="174"/>
    </location>
</feature>
<name>A0A9N7PL25_CLOSE</name>
<evidence type="ECO:0000313" key="5">
    <source>
        <dbReference type="EMBL" id="USS01481.1"/>
    </source>
</evidence>
<feature type="domain" description="Glycosyl transferase family 1" evidence="2">
    <location>
        <begin position="190"/>
        <end position="338"/>
    </location>
</feature>
<dbReference type="PANTHER" id="PTHR46401:SF2">
    <property type="entry name" value="GLYCOSYLTRANSFERASE WBBK-RELATED"/>
    <property type="match status" value="1"/>
</dbReference>
<dbReference type="RefSeq" id="WP_066677662.1">
    <property type="nucleotide sequence ID" value="NZ_CABMIZ010000029.1"/>
</dbReference>
<dbReference type="KEGG" id="csep:CP523_10970"/>
<evidence type="ECO:0000259" key="2">
    <source>
        <dbReference type="Pfam" id="PF00534"/>
    </source>
</evidence>
<dbReference type="Proteomes" id="UP001055437">
    <property type="component" value="Chromosome"/>
</dbReference>
<dbReference type="Gene3D" id="3.40.50.2000">
    <property type="entry name" value="Glycogen Phosphorylase B"/>
    <property type="match status" value="2"/>
</dbReference>
<dbReference type="GeneID" id="303561205"/>
<dbReference type="CDD" id="cd03809">
    <property type="entry name" value="GT4_MtfB-like"/>
    <property type="match status" value="1"/>
</dbReference>
<dbReference type="InterPro" id="IPR028098">
    <property type="entry name" value="Glyco_trans_4-like_N"/>
</dbReference>
<evidence type="ECO:0000313" key="7">
    <source>
        <dbReference type="Proteomes" id="UP001055437"/>
    </source>
</evidence>
<dbReference type="GO" id="GO:0016757">
    <property type="term" value="F:glycosyltransferase activity"/>
    <property type="evidence" value="ECO:0007669"/>
    <property type="project" value="InterPro"/>
</dbReference>
<dbReference type="InterPro" id="IPR001296">
    <property type="entry name" value="Glyco_trans_1"/>
</dbReference>
<dbReference type="Pfam" id="PF00534">
    <property type="entry name" value="Glycos_transf_1"/>
    <property type="match status" value="1"/>
</dbReference>
<dbReference type="EMBL" id="CP023671">
    <property type="protein sequence ID" value="AYE34887.1"/>
    <property type="molecule type" value="Genomic_DNA"/>
</dbReference>
<evidence type="ECO:0000313" key="6">
    <source>
        <dbReference type="Proteomes" id="UP000280586"/>
    </source>
</evidence>
<evidence type="ECO:0000259" key="3">
    <source>
        <dbReference type="Pfam" id="PF13439"/>
    </source>
</evidence>
<gene>
    <name evidence="4" type="ORF">CP523_10970</name>
    <name evidence="5" type="ORF">NH397_03315</name>
</gene>
<dbReference type="GO" id="GO:0009103">
    <property type="term" value="P:lipopolysaccharide biosynthetic process"/>
    <property type="evidence" value="ECO:0007669"/>
    <property type="project" value="TreeGrafter"/>
</dbReference>
<evidence type="ECO:0000313" key="4">
    <source>
        <dbReference type="EMBL" id="AYE34887.1"/>
    </source>
</evidence>
<dbReference type="OrthoDB" id="9797829at2"/>
<protein>
    <submittedName>
        <fullName evidence="4">Glycosyltransferase family 1 protein</fullName>
    </submittedName>
    <submittedName>
        <fullName evidence="5">Glycosyltransferase family 4 protein</fullName>
    </submittedName>
</protein>
<evidence type="ECO:0000256" key="1">
    <source>
        <dbReference type="ARBA" id="ARBA00022679"/>
    </source>
</evidence>
<proteinExistence type="predicted"/>
<dbReference type="EMBL" id="CP099799">
    <property type="protein sequence ID" value="USS01481.1"/>
    <property type="molecule type" value="Genomic_DNA"/>
</dbReference>
<accession>A0A9N7PL25</accession>